<evidence type="ECO:0000313" key="2">
    <source>
        <dbReference type="Proteomes" id="UP000031861"/>
    </source>
</evidence>
<evidence type="ECO:0000313" key="1">
    <source>
        <dbReference type="EMBL" id="AJI09833.1"/>
    </source>
</evidence>
<name>A0AAN0SU63_BACCE</name>
<protein>
    <submittedName>
        <fullName evidence="1">Uncharacterized protein</fullName>
    </submittedName>
</protein>
<organism evidence="1 2">
    <name type="scientific">Bacillus cereus 03BB108</name>
    <dbReference type="NCBI Taxonomy" id="451709"/>
    <lineage>
        <taxon>Bacteria</taxon>
        <taxon>Bacillati</taxon>
        <taxon>Bacillota</taxon>
        <taxon>Bacilli</taxon>
        <taxon>Bacillales</taxon>
        <taxon>Bacillaceae</taxon>
        <taxon>Bacillus</taxon>
        <taxon>Bacillus cereus group</taxon>
    </lineage>
</organism>
<dbReference type="AlphaFoldDB" id="A0AAN0SU63"/>
<gene>
    <name evidence="1" type="ORF">AK40_1720</name>
</gene>
<sequence length="51" mass="5835">MRKLQKRKVCNKKNIQTAICLNIFLGSSANSIDDIQEKIILYQVNSTGEYC</sequence>
<dbReference type="Proteomes" id="UP000031861">
    <property type="component" value="Chromosome"/>
</dbReference>
<dbReference type="EMBL" id="CP009641">
    <property type="protein sequence ID" value="AJI09833.1"/>
    <property type="molecule type" value="Genomic_DNA"/>
</dbReference>
<proteinExistence type="predicted"/>
<reference evidence="1 2" key="1">
    <citation type="journal article" date="2015" name="Genome Announc.">
        <title>Complete genome sequences for 35 biothreat assay-relevant bacillus species.</title>
        <authorList>
            <person name="Johnson S.L."/>
            <person name="Daligault H.E."/>
            <person name="Davenport K.W."/>
            <person name="Jaissle J."/>
            <person name="Frey K.G."/>
            <person name="Ladner J.T."/>
            <person name="Broomall S.M."/>
            <person name="Bishop-Lilly K.A."/>
            <person name="Bruce D.C."/>
            <person name="Gibbons H.S."/>
            <person name="Coyne S.R."/>
            <person name="Lo C.C."/>
            <person name="Meincke L."/>
            <person name="Munk A.C."/>
            <person name="Koroleva G.I."/>
            <person name="Rosenzweig C.N."/>
            <person name="Palacios G.F."/>
            <person name="Redden C.L."/>
            <person name="Minogue T.D."/>
            <person name="Chain P.S."/>
        </authorList>
    </citation>
    <scope>NUCLEOTIDE SEQUENCE [LARGE SCALE GENOMIC DNA]</scope>
    <source>
        <strain evidence="1 2">03BB108</strain>
    </source>
</reference>
<accession>A0AAN0SU63</accession>